<dbReference type="PANTHER" id="PTHR37984">
    <property type="entry name" value="PROTEIN CBG26694"/>
    <property type="match status" value="1"/>
</dbReference>
<keyword evidence="4" id="KW-0548">Nucleotidyltransferase</keyword>
<proteinExistence type="predicted"/>
<protein>
    <submittedName>
        <fullName evidence="4">Reverse transcriptase</fullName>
    </submittedName>
</protein>
<name>A0A2P4XZD8_9STRA</name>
<reference evidence="4 5" key="1">
    <citation type="journal article" date="2017" name="Genome Biol. Evol.">
        <title>Phytophthora megakarya and P. palmivora, closely related causal agents of cacao black pod rot, underwent increases in genome sizes and gene numbers by different mechanisms.</title>
        <authorList>
            <person name="Ali S.S."/>
            <person name="Shao J."/>
            <person name="Lary D.J."/>
            <person name="Kronmiller B."/>
            <person name="Shen D."/>
            <person name="Strem M.D."/>
            <person name="Amoako-Attah I."/>
            <person name="Akrofi A.Y."/>
            <person name="Begoude B.A."/>
            <person name="Ten Hoopen G.M."/>
            <person name="Coulibaly K."/>
            <person name="Kebe B.I."/>
            <person name="Melnick R.L."/>
            <person name="Guiltinan M.J."/>
            <person name="Tyler B.M."/>
            <person name="Meinhardt L.W."/>
            <person name="Bailey B.A."/>
        </authorList>
    </citation>
    <scope>NUCLEOTIDE SEQUENCE [LARGE SCALE GENOMIC DNA]</scope>
    <source>
        <strain evidence="5">sbr112.9</strain>
    </source>
</reference>
<dbReference type="FunFam" id="3.30.70.270:FF:000020">
    <property type="entry name" value="Transposon Tf2-6 polyprotein-like Protein"/>
    <property type="match status" value="1"/>
</dbReference>
<keyword evidence="5" id="KW-1185">Reference proteome</keyword>
<dbReference type="Gene3D" id="3.10.10.10">
    <property type="entry name" value="HIV Type 1 Reverse Transcriptase, subunit A, domain 1"/>
    <property type="match status" value="1"/>
</dbReference>
<dbReference type="InterPro" id="IPR000477">
    <property type="entry name" value="RT_dom"/>
</dbReference>
<dbReference type="Pfam" id="PF00078">
    <property type="entry name" value="RVT_1"/>
    <property type="match status" value="1"/>
</dbReference>
<evidence type="ECO:0000256" key="1">
    <source>
        <dbReference type="ARBA" id="ARBA00023268"/>
    </source>
</evidence>
<dbReference type="OrthoDB" id="161002at2759"/>
<evidence type="ECO:0000259" key="3">
    <source>
        <dbReference type="Pfam" id="PF17919"/>
    </source>
</evidence>
<dbReference type="GO" id="GO:0003964">
    <property type="term" value="F:RNA-directed DNA polymerase activity"/>
    <property type="evidence" value="ECO:0007669"/>
    <property type="project" value="UniProtKB-KW"/>
</dbReference>
<evidence type="ECO:0000313" key="5">
    <source>
        <dbReference type="Proteomes" id="UP000237271"/>
    </source>
</evidence>
<evidence type="ECO:0000259" key="2">
    <source>
        <dbReference type="Pfam" id="PF00078"/>
    </source>
</evidence>
<accession>A0A2P4XZD8</accession>
<dbReference type="InterPro" id="IPR043128">
    <property type="entry name" value="Rev_trsase/Diguanyl_cyclase"/>
</dbReference>
<dbReference type="InterPro" id="IPR041577">
    <property type="entry name" value="RT_RNaseH_2"/>
</dbReference>
<organism evidence="4 5">
    <name type="scientific">Phytophthora palmivora</name>
    <dbReference type="NCBI Taxonomy" id="4796"/>
    <lineage>
        <taxon>Eukaryota</taxon>
        <taxon>Sar</taxon>
        <taxon>Stramenopiles</taxon>
        <taxon>Oomycota</taxon>
        <taxon>Peronosporomycetes</taxon>
        <taxon>Peronosporales</taxon>
        <taxon>Peronosporaceae</taxon>
        <taxon>Phytophthora</taxon>
    </lineage>
</organism>
<dbReference type="InterPro" id="IPR050951">
    <property type="entry name" value="Retrovirus_Pol_polyprotein"/>
</dbReference>
<sequence>MSLRYNRVRLTLFSNQQVSTNTKITLFIRICYPELFRQKLPAELPPAEHGEHQMDIKNEDPVFRQQWRQSPVQEAEITRWVREMETAGLIRRSMSPNGAPTFCVREPDGWRIVHDYRAMNLNTTRRTMPMPRKDRILEAMQSGYFLSCLDLLSGYYQFRMREKDIPYTAFQAPDGLYEYLVVPMGLSNAPATFNDGIRRVLDDLADVCQSYFDDIYVVTRSKSLADHLEALDRVFARLNDHKFFVKLSKCVFCADTIPCLGDMVGRDGIQINPKKVEAIQHWPLPSTRHELQSFMGTAVYVQRFCKTFADDAGPLFDMLKSKAQKLTWTATLRRHFEQLKHHIGQTPVLAIADFSKDFFIRMDASDFAMGGVLFQKEIKDGEAVERPVAFAGR</sequence>
<dbReference type="PANTHER" id="PTHR37984:SF5">
    <property type="entry name" value="PROTEIN NYNRIN-LIKE"/>
    <property type="match status" value="1"/>
</dbReference>
<dbReference type="Proteomes" id="UP000237271">
    <property type="component" value="Unassembled WGS sequence"/>
</dbReference>
<keyword evidence="1" id="KW-0511">Multifunctional enzyme</keyword>
<dbReference type="Pfam" id="PF17919">
    <property type="entry name" value="RT_RNaseH_2"/>
    <property type="match status" value="1"/>
</dbReference>
<dbReference type="InterPro" id="IPR043502">
    <property type="entry name" value="DNA/RNA_pol_sf"/>
</dbReference>
<dbReference type="EMBL" id="NCKW01006742">
    <property type="protein sequence ID" value="POM70859.1"/>
    <property type="molecule type" value="Genomic_DNA"/>
</dbReference>
<comment type="caution">
    <text evidence="4">The sequence shown here is derived from an EMBL/GenBank/DDBJ whole genome shotgun (WGS) entry which is preliminary data.</text>
</comment>
<evidence type="ECO:0000313" key="4">
    <source>
        <dbReference type="EMBL" id="POM70859.1"/>
    </source>
</evidence>
<feature type="domain" description="Reverse transcriptase" evidence="2">
    <location>
        <begin position="108"/>
        <end position="261"/>
    </location>
</feature>
<keyword evidence="4" id="KW-0808">Transferase</keyword>
<dbReference type="Gene3D" id="3.30.70.270">
    <property type="match status" value="2"/>
</dbReference>
<gene>
    <name evidence="4" type="ORF">PHPALM_12649</name>
</gene>
<dbReference type="SUPFAM" id="SSF56672">
    <property type="entry name" value="DNA/RNA polymerases"/>
    <property type="match status" value="1"/>
</dbReference>
<dbReference type="CDD" id="cd01647">
    <property type="entry name" value="RT_LTR"/>
    <property type="match status" value="1"/>
</dbReference>
<feature type="domain" description="Reverse transcriptase/retrotransposon-derived protein RNase H-like" evidence="3">
    <location>
        <begin position="328"/>
        <end position="393"/>
    </location>
</feature>
<dbReference type="AlphaFoldDB" id="A0A2P4XZD8"/>
<keyword evidence="4" id="KW-0695">RNA-directed DNA polymerase</keyword>